<dbReference type="Proteomes" id="UP000515123">
    <property type="component" value="Linkage group 22"/>
</dbReference>
<dbReference type="AlphaFoldDB" id="A0A6P5GXU7"/>
<dbReference type="RefSeq" id="XP_020113486.1">
    <property type="nucleotide sequence ID" value="XM_020257897.1"/>
</dbReference>
<evidence type="ECO:0000313" key="1">
    <source>
        <dbReference type="Proteomes" id="UP000515123"/>
    </source>
</evidence>
<sequence>MQSADSAHENGFTNAETEADVKRMETLIRYIISSLKSGRSSVLLDIIVGLLYPVLSLQCITLGRLLMGPSSTQPGIVGRPQPLFGWGLRGGITP</sequence>
<dbReference type="GeneID" id="109727717"/>
<organism evidence="1 2">
    <name type="scientific">Ananas comosus</name>
    <name type="common">Pineapple</name>
    <name type="synonym">Ananas ananas</name>
    <dbReference type="NCBI Taxonomy" id="4615"/>
    <lineage>
        <taxon>Eukaryota</taxon>
        <taxon>Viridiplantae</taxon>
        <taxon>Streptophyta</taxon>
        <taxon>Embryophyta</taxon>
        <taxon>Tracheophyta</taxon>
        <taxon>Spermatophyta</taxon>
        <taxon>Magnoliopsida</taxon>
        <taxon>Liliopsida</taxon>
        <taxon>Poales</taxon>
        <taxon>Bromeliaceae</taxon>
        <taxon>Bromelioideae</taxon>
        <taxon>Ananas</taxon>
    </lineage>
</organism>
<evidence type="ECO:0000313" key="2">
    <source>
        <dbReference type="RefSeq" id="XP_020113486.1"/>
    </source>
</evidence>
<gene>
    <name evidence="2" type="primary">LOC109727717</name>
</gene>
<reference evidence="1" key="1">
    <citation type="journal article" date="2015" name="Nat. Genet.">
        <title>The pineapple genome and the evolution of CAM photosynthesis.</title>
        <authorList>
            <person name="Ming R."/>
            <person name="VanBuren R."/>
            <person name="Wai C.M."/>
            <person name="Tang H."/>
            <person name="Schatz M.C."/>
            <person name="Bowers J.E."/>
            <person name="Lyons E."/>
            <person name="Wang M.L."/>
            <person name="Chen J."/>
            <person name="Biggers E."/>
            <person name="Zhang J."/>
            <person name="Huang L."/>
            <person name="Zhang L."/>
            <person name="Miao W."/>
            <person name="Zhang J."/>
            <person name="Ye Z."/>
            <person name="Miao C."/>
            <person name="Lin Z."/>
            <person name="Wang H."/>
            <person name="Zhou H."/>
            <person name="Yim W.C."/>
            <person name="Priest H.D."/>
            <person name="Zheng C."/>
            <person name="Woodhouse M."/>
            <person name="Edger P.P."/>
            <person name="Guyot R."/>
            <person name="Guo H.B."/>
            <person name="Guo H."/>
            <person name="Zheng G."/>
            <person name="Singh R."/>
            <person name="Sharma A."/>
            <person name="Min X."/>
            <person name="Zheng Y."/>
            <person name="Lee H."/>
            <person name="Gurtowski J."/>
            <person name="Sedlazeck F.J."/>
            <person name="Harkess A."/>
            <person name="McKain M.R."/>
            <person name="Liao Z."/>
            <person name="Fang J."/>
            <person name="Liu J."/>
            <person name="Zhang X."/>
            <person name="Zhang Q."/>
            <person name="Hu W."/>
            <person name="Qin Y."/>
            <person name="Wang K."/>
            <person name="Chen L.Y."/>
            <person name="Shirley N."/>
            <person name="Lin Y.R."/>
            <person name="Liu L.Y."/>
            <person name="Hernandez A.G."/>
            <person name="Wright C.L."/>
            <person name="Bulone V."/>
            <person name="Tuskan G.A."/>
            <person name="Heath K."/>
            <person name="Zee F."/>
            <person name="Moore P.H."/>
            <person name="Sunkar R."/>
            <person name="Leebens-Mack J.H."/>
            <person name="Mockler T."/>
            <person name="Bennetzen J.L."/>
            <person name="Freeling M."/>
            <person name="Sankoff D."/>
            <person name="Paterson A.H."/>
            <person name="Zhu X."/>
            <person name="Yang X."/>
            <person name="Smith J.A."/>
            <person name="Cushman J.C."/>
            <person name="Paull R.E."/>
            <person name="Yu Q."/>
        </authorList>
    </citation>
    <scope>NUCLEOTIDE SEQUENCE [LARGE SCALE GENOMIC DNA]</scope>
    <source>
        <strain evidence="1">cv. F153</strain>
    </source>
</reference>
<proteinExistence type="predicted"/>
<protein>
    <submittedName>
        <fullName evidence="2">Proteasome activator subunit 4-like</fullName>
    </submittedName>
</protein>
<dbReference type="OrthoDB" id="17907at2759"/>
<reference evidence="2" key="2">
    <citation type="submission" date="2025-08" db="UniProtKB">
        <authorList>
            <consortium name="RefSeq"/>
        </authorList>
    </citation>
    <scope>IDENTIFICATION</scope>
    <source>
        <tissue evidence="2">Leaf</tissue>
    </source>
</reference>
<name>A0A6P5GXU7_ANACO</name>
<keyword evidence="1" id="KW-1185">Reference proteome</keyword>
<accession>A0A6P5GXU7</accession>